<dbReference type="EMBL" id="KL410029">
    <property type="protein sequence ID" value="KFQ93460.1"/>
    <property type="molecule type" value="Genomic_DNA"/>
</dbReference>
<evidence type="ECO:0000313" key="9">
    <source>
        <dbReference type="EMBL" id="KFQ93460.1"/>
    </source>
</evidence>
<reference evidence="9 10" key="1">
    <citation type="submission" date="2014-04" db="EMBL/GenBank/DDBJ databases">
        <title>Genome evolution of avian class.</title>
        <authorList>
            <person name="Zhang G."/>
            <person name="Li C."/>
        </authorList>
    </citation>
    <scope>NUCLEOTIDE SEQUENCE [LARGE SCALE GENOMIC DNA]</scope>
    <source>
        <strain evidence="9">BGI_Y956</strain>
    </source>
</reference>
<name>A0A091UU29_NIPNI</name>
<evidence type="ECO:0000256" key="7">
    <source>
        <dbReference type="PROSITE-ProRule" id="PRU00042"/>
    </source>
</evidence>
<dbReference type="PROSITE" id="PS00028">
    <property type="entry name" value="ZINC_FINGER_C2H2_1"/>
    <property type="match status" value="1"/>
</dbReference>
<keyword evidence="10" id="KW-1185">Reference proteome</keyword>
<keyword evidence="6" id="KW-0539">Nucleus</keyword>
<evidence type="ECO:0000259" key="8">
    <source>
        <dbReference type="PROSITE" id="PS50157"/>
    </source>
</evidence>
<dbReference type="PANTHER" id="PTHR23226:SF366">
    <property type="entry name" value="ZINC FINGER PROTEIN ZFP2"/>
    <property type="match status" value="1"/>
</dbReference>
<dbReference type="FunFam" id="3.30.160.60:FF:002343">
    <property type="entry name" value="Zinc finger protein 33A"/>
    <property type="match status" value="1"/>
</dbReference>
<evidence type="ECO:0000256" key="1">
    <source>
        <dbReference type="ARBA" id="ARBA00004123"/>
    </source>
</evidence>
<dbReference type="Proteomes" id="UP000053283">
    <property type="component" value="Unassembled WGS sequence"/>
</dbReference>
<dbReference type="PROSITE" id="PS50157">
    <property type="entry name" value="ZINC_FINGER_C2H2_2"/>
    <property type="match status" value="2"/>
</dbReference>
<feature type="domain" description="C2H2-type" evidence="8">
    <location>
        <begin position="29"/>
        <end position="60"/>
    </location>
</feature>
<comment type="subcellular location">
    <subcellularLocation>
        <location evidence="1">Nucleus</location>
    </subcellularLocation>
</comment>
<dbReference type="SUPFAM" id="SSF57667">
    <property type="entry name" value="beta-beta-alpha zinc fingers"/>
    <property type="match status" value="1"/>
</dbReference>
<dbReference type="AlphaFoldDB" id="A0A091UU29"/>
<evidence type="ECO:0000256" key="2">
    <source>
        <dbReference type="ARBA" id="ARBA00022723"/>
    </source>
</evidence>
<dbReference type="GO" id="GO:0000978">
    <property type="term" value="F:RNA polymerase II cis-regulatory region sequence-specific DNA binding"/>
    <property type="evidence" value="ECO:0007669"/>
    <property type="project" value="TreeGrafter"/>
</dbReference>
<evidence type="ECO:0000256" key="3">
    <source>
        <dbReference type="ARBA" id="ARBA00022737"/>
    </source>
</evidence>
<dbReference type="InterPro" id="IPR013087">
    <property type="entry name" value="Znf_C2H2_type"/>
</dbReference>
<evidence type="ECO:0000256" key="4">
    <source>
        <dbReference type="ARBA" id="ARBA00022771"/>
    </source>
</evidence>
<dbReference type="Gene3D" id="3.30.160.60">
    <property type="entry name" value="Classic Zinc Finger"/>
    <property type="match status" value="2"/>
</dbReference>
<evidence type="ECO:0000256" key="6">
    <source>
        <dbReference type="ARBA" id="ARBA00023242"/>
    </source>
</evidence>
<organism evidence="9 10">
    <name type="scientific">Nipponia nippon</name>
    <name type="common">Crested ibis</name>
    <name type="synonym">Ibis nippon</name>
    <dbReference type="NCBI Taxonomy" id="128390"/>
    <lineage>
        <taxon>Eukaryota</taxon>
        <taxon>Metazoa</taxon>
        <taxon>Chordata</taxon>
        <taxon>Craniata</taxon>
        <taxon>Vertebrata</taxon>
        <taxon>Euteleostomi</taxon>
        <taxon>Archelosauria</taxon>
        <taxon>Archosauria</taxon>
        <taxon>Dinosauria</taxon>
        <taxon>Saurischia</taxon>
        <taxon>Theropoda</taxon>
        <taxon>Coelurosauria</taxon>
        <taxon>Aves</taxon>
        <taxon>Neognathae</taxon>
        <taxon>Neoaves</taxon>
        <taxon>Aequornithes</taxon>
        <taxon>Pelecaniformes</taxon>
        <taxon>Threskiornithidae</taxon>
        <taxon>Nipponia</taxon>
    </lineage>
</organism>
<accession>A0A091UU29</accession>
<keyword evidence="3" id="KW-0677">Repeat</keyword>
<keyword evidence="2" id="KW-0479">Metal-binding</keyword>
<sequence length="60" mass="6878">HKCPKCNKGFRACSDLIQHQRTHPGEKPFICSERGENFRVSFGDFSTLAQHQRTHPGEKP</sequence>
<dbReference type="Pfam" id="PF00096">
    <property type="entry name" value="zf-C2H2"/>
    <property type="match status" value="1"/>
</dbReference>
<dbReference type="SMART" id="SM00355">
    <property type="entry name" value="ZnF_C2H2"/>
    <property type="match status" value="2"/>
</dbReference>
<keyword evidence="5" id="KW-0862">Zinc</keyword>
<evidence type="ECO:0000313" key="10">
    <source>
        <dbReference type="Proteomes" id="UP000053283"/>
    </source>
</evidence>
<gene>
    <name evidence="9" type="ORF">Y956_11512</name>
</gene>
<feature type="non-terminal residue" evidence="9">
    <location>
        <position position="60"/>
    </location>
</feature>
<dbReference type="GO" id="GO:0000981">
    <property type="term" value="F:DNA-binding transcription factor activity, RNA polymerase II-specific"/>
    <property type="evidence" value="ECO:0007669"/>
    <property type="project" value="TreeGrafter"/>
</dbReference>
<keyword evidence="4 7" id="KW-0863">Zinc-finger</keyword>
<proteinExistence type="predicted"/>
<protein>
    <submittedName>
        <fullName evidence="9">Zinc finger protein 213</fullName>
    </submittedName>
</protein>
<dbReference type="PANTHER" id="PTHR23226">
    <property type="entry name" value="ZINC FINGER AND SCAN DOMAIN-CONTAINING"/>
    <property type="match status" value="1"/>
</dbReference>
<dbReference type="GO" id="GO:0008270">
    <property type="term" value="F:zinc ion binding"/>
    <property type="evidence" value="ECO:0007669"/>
    <property type="project" value="UniProtKB-KW"/>
</dbReference>
<feature type="non-terminal residue" evidence="9">
    <location>
        <position position="1"/>
    </location>
</feature>
<dbReference type="InterPro" id="IPR036236">
    <property type="entry name" value="Znf_C2H2_sf"/>
</dbReference>
<evidence type="ECO:0000256" key="5">
    <source>
        <dbReference type="ARBA" id="ARBA00022833"/>
    </source>
</evidence>
<feature type="domain" description="C2H2-type" evidence="8">
    <location>
        <begin position="1"/>
        <end position="28"/>
    </location>
</feature>
<dbReference type="GO" id="GO:0005634">
    <property type="term" value="C:nucleus"/>
    <property type="evidence" value="ECO:0007669"/>
    <property type="project" value="UniProtKB-SubCell"/>
</dbReference>